<dbReference type="InterPro" id="IPR016090">
    <property type="entry name" value="PLA2-like_dom"/>
</dbReference>
<dbReference type="OrthoDB" id="5841574at2759"/>
<dbReference type="AlphaFoldDB" id="E4XVF2"/>
<dbReference type="GO" id="GO:0004623">
    <property type="term" value="F:phospholipase A2 activity"/>
    <property type="evidence" value="ECO:0007669"/>
    <property type="project" value="InterPro"/>
</dbReference>
<gene>
    <name evidence="3" type="ORF">GSOID_T00005482001</name>
</gene>
<evidence type="ECO:0000256" key="1">
    <source>
        <dbReference type="RuleBase" id="RU003654"/>
    </source>
</evidence>
<dbReference type="SUPFAM" id="SSF48619">
    <property type="entry name" value="Phospholipase A2, PLA2"/>
    <property type="match status" value="1"/>
</dbReference>
<sequence length="244" mass="27676">MPLFELEESRGALDSRLRVGRKVLSESNTANERRQALIRIMFNVLSGRNRNNKSFIRELFNYGCHCYPGGSKNILKSGRGKPLDAIDQYCQQHKICYKCINSIFNDGQWKGDESRCNPAESSYKMIANMSAYSVRCSEDQNPCRRAICECDLNYAQQLTGLDFEANHNPDFLQRNGFDYDSNCVKRGSPSEKVAQCCGDRNSFPFPQMLTKQKNECCANVAFNSAREECCAENVVAKIGKCSQY</sequence>
<dbReference type="Gene3D" id="1.20.90.10">
    <property type="entry name" value="Phospholipase A2 domain"/>
    <property type="match status" value="1"/>
</dbReference>
<organism evidence="3">
    <name type="scientific">Oikopleura dioica</name>
    <name type="common">Tunicate</name>
    <dbReference type="NCBI Taxonomy" id="34765"/>
    <lineage>
        <taxon>Eukaryota</taxon>
        <taxon>Metazoa</taxon>
        <taxon>Chordata</taxon>
        <taxon>Tunicata</taxon>
        <taxon>Appendicularia</taxon>
        <taxon>Copelata</taxon>
        <taxon>Oikopleuridae</taxon>
        <taxon>Oikopleura</taxon>
    </lineage>
</organism>
<accession>E4XVF2</accession>
<keyword evidence="4" id="KW-1185">Reference proteome</keyword>
<dbReference type="InParanoid" id="E4XVF2"/>
<protein>
    <recommendedName>
        <fullName evidence="2">Phospholipase A2-like central domain-containing protein</fullName>
    </recommendedName>
</protein>
<name>E4XVF2_OIKDI</name>
<dbReference type="Pfam" id="PF00068">
    <property type="entry name" value="Phospholip_A2_1"/>
    <property type="match status" value="1"/>
</dbReference>
<reference evidence="3" key="1">
    <citation type="journal article" date="2010" name="Science">
        <title>Plasticity of animal genome architecture unmasked by rapid evolution of a pelagic tunicate.</title>
        <authorList>
            <person name="Denoeud F."/>
            <person name="Henriet S."/>
            <person name="Mungpakdee S."/>
            <person name="Aury J.M."/>
            <person name="Da Silva C."/>
            <person name="Brinkmann H."/>
            <person name="Mikhaleva J."/>
            <person name="Olsen L.C."/>
            <person name="Jubin C."/>
            <person name="Canestro C."/>
            <person name="Bouquet J.M."/>
            <person name="Danks G."/>
            <person name="Poulain J."/>
            <person name="Campsteijn C."/>
            <person name="Adamski M."/>
            <person name="Cross I."/>
            <person name="Yadetie F."/>
            <person name="Muffato M."/>
            <person name="Louis A."/>
            <person name="Butcher S."/>
            <person name="Tsagkogeorga G."/>
            <person name="Konrad A."/>
            <person name="Singh S."/>
            <person name="Jensen M.F."/>
            <person name="Cong E.H."/>
            <person name="Eikeseth-Otteraa H."/>
            <person name="Noel B."/>
            <person name="Anthouard V."/>
            <person name="Porcel B.M."/>
            <person name="Kachouri-Lafond R."/>
            <person name="Nishino A."/>
            <person name="Ugolini M."/>
            <person name="Chourrout P."/>
            <person name="Nishida H."/>
            <person name="Aasland R."/>
            <person name="Huzurbazar S."/>
            <person name="Westhof E."/>
            <person name="Delsuc F."/>
            <person name="Lehrach H."/>
            <person name="Reinhardt R."/>
            <person name="Weissenbach J."/>
            <person name="Roy S.W."/>
            <person name="Artiguenave F."/>
            <person name="Postlethwait J.H."/>
            <person name="Manak J.R."/>
            <person name="Thompson E.M."/>
            <person name="Jaillon O."/>
            <person name="Du Pasquier L."/>
            <person name="Boudinot P."/>
            <person name="Liberles D.A."/>
            <person name="Volff J.N."/>
            <person name="Philippe H."/>
            <person name="Lenhard B."/>
            <person name="Roest Crollius H."/>
            <person name="Wincker P."/>
            <person name="Chourrout D."/>
        </authorList>
    </citation>
    <scope>NUCLEOTIDE SEQUENCE [LARGE SCALE GENOMIC DNA]</scope>
</reference>
<evidence type="ECO:0000313" key="3">
    <source>
        <dbReference type="EMBL" id="CBY13670.1"/>
    </source>
</evidence>
<evidence type="ECO:0000259" key="2">
    <source>
        <dbReference type="SMART" id="SM00085"/>
    </source>
</evidence>
<feature type="domain" description="Phospholipase A2-like central" evidence="2">
    <location>
        <begin position="42"/>
        <end position="174"/>
    </location>
</feature>
<dbReference type="EMBL" id="FN653210">
    <property type="protein sequence ID" value="CBY13670.1"/>
    <property type="molecule type" value="Genomic_DNA"/>
</dbReference>
<dbReference type="Proteomes" id="UP000001307">
    <property type="component" value="Unassembled WGS sequence"/>
</dbReference>
<dbReference type="InterPro" id="IPR036444">
    <property type="entry name" value="PLipase_A2_dom_sf"/>
</dbReference>
<proteinExistence type="inferred from homology"/>
<dbReference type="GO" id="GO:0006644">
    <property type="term" value="P:phospholipid metabolic process"/>
    <property type="evidence" value="ECO:0007669"/>
    <property type="project" value="InterPro"/>
</dbReference>
<evidence type="ECO:0000313" key="4">
    <source>
        <dbReference type="Proteomes" id="UP000001307"/>
    </source>
</evidence>
<dbReference type="GO" id="GO:0050482">
    <property type="term" value="P:arachidonate secretion"/>
    <property type="evidence" value="ECO:0007669"/>
    <property type="project" value="InterPro"/>
</dbReference>
<dbReference type="SMART" id="SM00085">
    <property type="entry name" value="PA2c"/>
    <property type="match status" value="1"/>
</dbReference>
<comment type="similarity">
    <text evidence="1">Belongs to the phospholipase A2 family.</text>
</comment>